<dbReference type="Proteomes" id="UP000311382">
    <property type="component" value="Unassembled WGS sequence"/>
</dbReference>
<feature type="compositionally biased region" description="Pro residues" evidence="1">
    <location>
        <begin position="629"/>
        <end position="638"/>
    </location>
</feature>
<evidence type="ECO:0000313" key="2">
    <source>
        <dbReference type="EMBL" id="TNY21732.1"/>
    </source>
</evidence>
<feature type="compositionally biased region" description="Low complexity" evidence="1">
    <location>
        <begin position="639"/>
        <end position="649"/>
    </location>
</feature>
<feature type="compositionally biased region" description="Gly residues" evidence="1">
    <location>
        <begin position="1027"/>
        <end position="1038"/>
    </location>
</feature>
<feature type="compositionally biased region" description="Polar residues" evidence="1">
    <location>
        <begin position="546"/>
        <end position="555"/>
    </location>
</feature>
<feature type="region of interest" description="Disordered" evidence="1">
    <location>
        <begin position="465"/>
        <end position="678"/>
    </location>
</feature>
<feature type="compositionally biased region" description="Polar residues" evidence="1">
    <location>
        <begin position="767"/>
        <end position="777"/>
    </location>
</feature>
<dbReference type="GO" id="GO:0036286">
    <property type="term" value="C:eisosome filament"/>
    <property type="evidence" value="ECO:0007669"/>
    <property type="project" value="TreeGrafter"/>
</dbReference>
<feature type="compositionally biased region" description="Pro residues" evidence="1">
    <location>
        <begin position="267"/>
        <end position="277"/>
    </location>
</feature>
<feature type="compositionally biased region" description="Pro residues" evidence="1">
    <location>
        <begin position="937"/>
        <end position="947"/>
    </location>
</feature>
<comment type="caution">
    <text evidence="2">The sequence shown here is derived from an EMBL/GenBank/DDBJ whole genome shotgun (WGS) entry which is preliminary data.</text>
</comment>
<feature type="compositionally biased region" description="Low complexity" evidence="1">
    <location>
        <begin position="696"/>
        <end position="725"/>
    </location>
</feature>
<feature type="compositionally biased region" description="Low complexity" evidence="1">
    <location>
        <begin position="219"/>
        <end position="238"/>
    </location>
</feature>
<feature type="region of interest" description="Disordered" evidence="1">
    <location>
        <begin position="317"/>
        <end position="450"/>
    </location>
</feature>
<feature type="compositionally biased region" description="Low complexity" evidence="1">
    <location>
        <begin position="845"/>
        <end position="855"/>
    </location>
</feature>
<dbReference type="PANTHER" id="PTHR31962:SF1">
    <property type="entry name" value="SPHINGOLIPID LONG CHAIN BASE-RESPONSIVE PROTEIN PIL1"/>
    <property type="match status" value="1"/>
</dbReference>
<dbReference type="EMBL" id="SOZI01000038">
    <property type="protein sequence ID" value="TNY21732.1"/>
    <property type="molecule type" value="Genomic_DNA"/>
</dbReference>
<gene>
    <name evidence="2" type="ORF">DMC30DRAFT_445938</name>
</gene>
<feature type="compositionally biased region" description="Basic and acidic residues" evidence="1">
    <location>
        <begin position="874"/>
        <end position="883"/>
    </location>
</feature>
<feature type="compositionally biased region" description="Basic and acidic residues" evidence="1">
    <location>
        <begin position="490"/>
        <end position="508"/>
    </location>
</feature>
<dbReference type="GO" id="GO:0008289">
    <property type="term" value="F:lipid binding"/>
    <property type="evidence" value="ECO:0007669"/>
    <property type="project" value="TreeGrafter"/>
</dbReference>
<sequence length="1104" mass="113387">MPSLHDTRLLANLLKTEKDALTAFKHYSHTAATAGSALSAWSVADSADTPDLMDAAIRISQLVATCSDSQRLYLQALAAYRAALKEVLAREQALRTVVRDREILVNRLIKIGNKKPKEGYEAEHQAKLDDAQRELQACETFLQEEEVALAAAKRRSFRHGLQHRMQAMGELSRVMEDCAAEAVAILSQLPSPDGEGADGEYDPATAAQAYDVASDMGDSIAPSQSASQAMSRASSSSSLDEEFHTHANAPPIPNDLRIDSPRSASPAPAPPRSPAPPFRAKSPLRAPTNAPQPIMPAVPSAPPPISNKAYVERVAGMPTFDIPKAPDLSRRPDDSDSESDYGEGNNVAAIRSRHYPLDSPPLRGHESHSRLRRRAMSDTSSVNEGAGGGGRKRRGSFFGGIASLFSRNKGGSNRRDRQREPSGGSAPPDFDYASARSRLAGTGAGGGGAAAAAAESRNDAVLRSVLNAGKLPGRRGPRGGGGDEGYSSDEDVRPTTRHVNDPKERFKAFSDVGRSSSPAAAARSTRASHAPATSEVATSRPKLQRKGTSTSTVRPLSTIEPNGAPTAEPRQKKTRKVKKAASDIGPASAVPPGWSTGAPLGGAATLEVPRAPGRGDGIDGLARGGGLPLAPPSPPPAAAAPAFAPRSSGTPASPAETGSLRCKKTKKAAGGAGGVTQPNETVVLSAEALGIPTAGAGAGAAAQPAHPGLSRSNTTSTTATAMTASGERKKKKKIAKPAPASAATTNGPPPALAAPLMTSDDLAASLPKSQSGNSALTAQLPRPDDDPHTASLASRPLSVPAPAAARPAWMNKDDSNKPVKALADKEKKSKRMSSLHGVTNDTWVTNPNAASAAPRATRRAEGHAGEESLLAVVDRAEGNERTSRSYGTGALSLSTQGLAPASAATASLPSPSGALNAALPSAPPAQNNLPSSQAVLPRPPTLEPPAPQLTKRKSVRLAETADAGPPPISASMSPSASMRSSSSAGQPRHGILIQRDASPAPGSVAASLGERGASPARGGDAAQSNGSAGGGGGGGGVAGAWPTRASIRAAMDDSSSDSDGEGRRAYRQARKMLGRGTKEMDDAMAGRTKAPTREEKGKARAVDA</sequence>
<feature type="compositionally biased region" description="Low complexity" evidence="1">
    <location>
        <begin position="897"/>
        <end position="932"/>
    </location>
</feature>
<evidence type="ECO:0008006" key="4">
    <source>
        <dbReference type="Google" id="ProtNLM"/>
    </source>
</evidence>
<dbReference type="InterPro" id="IPR028245">
    <property type="entry name" value="PIL1/LSP1"/>
</dbReference>
<keyword evidence="3" id="KW-1185">Reference proteome</keyword>
<evidence type="ECO:0000256" key="1">
    <source>
        <dbReference type="SAM" id="MobiDB-lite"/>
    </source>
</evidence>
<dbReference type="Gene3D" id="1.20.1270.60">
    <property type="entry name" value="Arfaptin homology (AH) domain/BAR domain"/>
    <property type="match status" value="1"/>
</dbReference>
<dbReference type="GO" id="GO:0070941">
    <property type="term" value="P:eisosome assembly"/>
    <property type="evidence" value="ECO:0007669"/>
    <property type="project" value="TreeGrafter"/>
</dbReference>
<feature type="region of interest" description="Disordered" evidence="1">
    <location>
        <begin position="216"/>
        <end position="303"/>
    </location>
</feature>
<dbReference type="GO" id="GO:0006897">
    <property type="term" value="P:endocytosis"/>
    <property type="evidence" value="ECO:0007669"/>
    <property type="project" value="TreeGrafter"/>
</dbReference>
<dbReference type="Pfam" id="PF13805">
    <property type="entry name" value="Pil1"/>
    <property type="match status" value="1"/>
</dbReference>
<reference evidence="2 3" key="1">
    <citation type="submission" date="2019-03" db="EMBL/GenBank/DDBJ databases">
        <title>Rhodosporidium diobovatum UCD-FST 08-225 genome sequencing, assembly, and annotation.</title>
        <authorList>
            <person name="Fakankun I.U."/>
            <person name="Fristensky B."/>
            <person name="Levin D.B."/>
        </authorList>
    </citation>
    <scope>NUCLEOTIDE SEQUENCE [LARGE SCALE GENOMIC DNA]</scope>
    <source>
        <strain evidence="2 3">UCD-FST 08-225</strain>
    </source>
</reference>
<dbReference type="AlphaFoldDB" id="A0A5C5FZY4"/>
<name>A0A5C5FZY4_9BASI</name>
<dbReference type="STRING" id="5288.A0A5C5FZY4"/>
<protein>
    <recommendedName>
        <fullName evidence="4">Proteophosphoglycan ppg4</fullName>
    </recommendedName>
</protein>
<evidence type="ECO:0000313" key="3">
    <source>
        <dbReference type="Proteomes" id="UP000311382"/>
    </source>
</evidence>
<dbReference type="GO" id="GO:0005886">
    <property type="term" value="C:plasma membrane"/>
    <property type="evidence" value="ECO:0007669"/>
    <property type="project" value="TreeGrafter"/>
</dbReference>
<feature type="compositionally biased region" description="Basic and acidic residues" evidence="1">
    <location>
        <begin position="1091"/>
        <end position="1104"/>
    </location>
</feature>
<feature type="compositionally biased region" description="Low complexity" evidence="1">
    <location>
        <begin position="515"/>
        <end position="534"/>
    </location>
</feature>
<organism evidence="2 3">
    <name type="scientific">Rhodotorula diobovata</name>
    <dbReference type="NCBI Taxonomy" id="5288"/>
    <lineage>
        <taxon>Eukaryota</taxon>
        <taxon>Fungi</taxon>
        <taxon>Dikarya</taxon>
        <taxon>Basidiomycota</taxon>
        <taxon>Pucciniomycotina</taxon>
        <taxon>Microbotryomycetes</taxon>
        <taxon>Sporidiobolales</taxon>
        <taxon>Sporidiobolaceae</taxon>
        <taxon>Rhodotorula</taxon>
    </lineage>
</organism>
<dbReference type="PANTHER" id="PTHR31962">
    <property type="entry name" value="SPHINGOLIPID LONG CHAIN BASE-RESPONSIVE PROTEIN PIL1"/>
    <property type="match status" value="1"/>
</dbReference>
<feature type="compositionally biased region" description="Pro residues" evidence="1">
    <location>
        <begin position="293"/>
        <end position="303"/>
    </location>
</feature>
<feature type="compositionally biased region" description="Basic and acidic residues" evidence="1">
    <location>
        <begin position="811"/>
        <end position="827"/>
    </location>
</feature>
<dbReference type="OrthoDB" id="3358861at2759"/>
<dbReference type="InterPro" id="IPR027267">
    <property type="entry name" value="AH/BAR_dom_sf"/>
</dbReference>
<feature type="region of interest" description="Disordered" evidence="1">
    <location>
        <begin position="696"/>
        <end position="1104"/>
    </location>
</feature>
<proteinExistence type="predicted"/>
<feature type="compositionally biased region" description="Low complexity" evidence="1">
    <location>
        <begin position="969"/>
        <end position="985"/>
    </location>
</feature>
<accession>A0A5C5FZY4</accession>